<gene>
    <name evidence="4" type="ORF">G5B40_16590</name>
</gene>
<dbReference type="InterPro" id="IPR036409">
    <property type="entry name" value="Aldolase_II/adducin_N_sf"/>
</dbReference>
<reference evidence="4 5" key="1">
    <citation type="submission" date="2020-02" db="EMBL/GenBank/DDBJ databases">
        <title>complete genome sequence of Rhodobacteraceae bacterium.</title>
        <authorList>
            <person name="Park J."/>
            <person name="Kim Y.-S."/>
            <person name="Kim K.-H."/>
        </authorList>
    </citation>
    <scope>NUCLEOTIDE SEQUENCE [LARGE SCALE GENOMIC DNA]</scope>
    <source>
        <strain evidence="4 5">RR4-56</strain>
    </source>
</reference>
<evidence type="ECO:0000313" key="4">
    <source>
        <dbReference type="EMBL" id="QIE56913.1"/>
    </source>
</evidence>
<dbReference type="Pfam" id="PF00596">
    <property type="entry name" value="Aldolase_II"/>
    <property type="match status" value="1"/>
</dbReference>
<evidence type="ECO:0000256" key="2">
    <source>
        <dbReference type="ARBA" id="ARBA00023239"/>
    </source>
</evidence>
<dbReference type="Proteomes" id="UP000503336">
    <property type="component" value="Chromosome"/>
</dbReference>
<accession>A0A7L5C0K2</accession>
<dbReference type="PANTHER" id="PTHR22789:SF0">
    <property type="entry name" value="3-OXO-TETRONATE 4-PHOSPHATE DECARBOXYLASE-RELATED"/>
    <property type="match status" value="1"/>
</dbReference>
<dbReference type="SUPFAM" id="SSF53639">
    <property type="entry name" value="AraD/HMP-PK domain-like"/>
    <property type="match status" value="1"/>
</dbReference>
<evidence type="ECO:0000259" key="3">
    <source>
        <dbReference type="SMART" id="SM01007"/>
    </source>
</evidence>
<dbReference type="GO" id="GO:0046872">
    <property type="term" value="F:metal ion binding"/>
    <property type="evidence" value="ECO:0007669"/>
    <property type="project" value="UniProtKB-KW"/>
</dbReference>
<dbReference type="InterPro" id="IPR050197">
    <property type="entry name" value="Aldolase_class_II_sugar_metab"/>
</dbReference>
<dbReference type="GO" id="GO:0019323">
    <property type="term" value="P:pentose catabolic process"/>
    <property type="evidence" value="ECO:0007669"/>
    <property type="project" value="TreeGrafter"/>
</dbReference>
<protein>
    <submittedName>
        <fullName evidence="4">Class II aldolase/adducin family protein</fullName>
    </submittedName>
</protein>
<keyword evidence="2" id="KW-0456">Lyase</keyword>
<dbReference type="PANTHER" id="PTHR22789">
    <property type="entry name" value="FUCULOSE PHOSPHATE ALDOLASE"/>
    <property type="match status" value="1"/>
</dbReference>
<dbReference type="AlphaFoldDB" id="A0A7L5C0K2"/>
<dbReference type="InterPro" id="IPR001303">
    <property type="entry name" value="Aldolase_II/adducin_N"/>
</dbReference>
<proteinExistence type="predicted"/>
<dbReference type="GO" id="GO:0016832">
    <property type="term" value="F:aldehyde-lyase activity"/>
    <property type="evidence" value="ECO:0007669"/>
    <property type="project" value="TreeGrafter"/>
</dbReference>
<dbReference type="KEGG" id="hdh:G5B40_16590"/>
<evidence type="ECO:0000256" key="1">
    <source>
        <dbReference type="ARBA" id="ARBA00022723"/>
    </source>
</evidence>
<name>A0A7L5C0K2_9RHOB</name>
<dbReference type="RefSeq" id="WP_165100871.1">
    <property type="nucleotide sequence ID" value="NZ_CP049056.1"/>
</dbReference>
<dbReference type="SMART" id="SM01007">
    <property type="entry name" value="Aldolase_II"/>
    <property type="match status" value="1"/>
</dbReference>
<keyword evidence="5" id="KW-1185">Reference proteome</keyword>
<sequence>MTGGDAEATEVERVLGELVLANRILANERVIDDFGHVSVRHPADQGRYFIARALSPSQVTREDIQEFTLDSAPTTDLGGRRPYAERALHGCVYAARADVGAVVHHHAPPILPFTITGERLRPVVHLGSVMGEAAPLWDSQDEFGDTTLLVDDNDKGASMARALGGAAMVLIRRHGATVVGDSIRDAVFTAIHSTANARLLLQALALGAVQELTKGEIEKARALHRSAFAQGRAWDFWLHRAGLSEA</sequence>
<dbReference type="GO" id="GO:0005829">
    <property type="term" value="C:cytosol"/>
    <property type="evidence" value="ECO:0007669"/>
    <property type="project" value="TreeGrafter"/>
</dbReference>
<organism evidence="4 5">
    <name type="scientific">Pikeienuella piscinae</name>
    <dbReference type="NCBI Taxonomy" id="2748098"/>
    <lineage>
        <taxon>Bacteria</taxon>
        <taxon>Pseudomonadati</taxon>
        <taxon>Pseudomonadota</taxon>
        <taxon>Alphaproteobacteria</taxon>
        <taxon>Rhodobacterales</taxon>
        <taxon>Paracoccaceae</taxon>
        <taxon>Pikeienuella</taxon>
    </lineage>
</organism>
<dbReference type="Gene3D" id="3.40.225.10">
    <property type="entry name" value="Class II aldolase/adducin N-terminal domain"/>
    <property type="match status" value="1"/>
</dbReference>
<keyword evidence="1" id="KW-0479">Metal-binding</keyword>
<evidence type="ECO:0000313" key="5">
    <source>
        <dbReference type="Proteomes" id="UP000503336"/>
    </source>
</evidence>
<feature type="domain" description="Class II aldolase/adducin N-terminal" evidence="3">
    <location>
        <begin position="16"/>
        <end position="201"/>
    </location>
</feature>
<dbReference type="EMBL" id="CP049056">
    <property type="protein sequence ID" value="QIE56913.1"/>
    <property type="molecule type" value="Genomic_DNA"/>
</dbReference>